<dbReference type="GO" id="GO:0005524">
    <property type="term" value="F:ATP binding"/>
    <property type="evidence" value="ECO:0007669"/>
    <property type="project" value="UniProtKB-KW"/>
</dbReference>
<evidence type="ECO:0000256" key="3">
    <source>
        <dbReference type="ARBA" id="ARBA00022553"/>
    </source>
</evidence>
<proteinExistence type="predicted"/>
<organism evidence="9 10">
    <name type="scientific">Microvirga aerilata</name>
    <dbReference type="NCBI Taxonomy" id="670292"/>
    <lineage>
        <taxon>Bacteria</taxon>
        <taxon>Pseudomonadati</taxon>
        <taxon>Pseudomonadota</taxon>
        <taxon>Alphaproteobacteria</taxon>
        <taxon>Hyphomicrobiales</taxon>
        <taxon>Methylobacteriaceae</taxon>
        <taxon>Microvirga</taxon>
    </lineage>
</organism>
<keyword evidence="6 9" id="KW-0418">Kinase</keyword>
<name>A0A936ZAL1_9HYPH</name>
<dbReference type="InterPro" id="IPR036890">
    <property type="entry name" value="HATPase_C_sf"/>
</dbReference>
<evidence type="ECO:0000313" key="9">
    <source>
        <dbReference type="EMBL" id="MBL0404110.1"/>
    </source>
</evidence>
<comment type="catalytic activity">
    <reaction evidence="1">
        <text>ATP + protein L-histidine = ADP + protein N-phospho-L-histidine.</text>
        <dbReference type="EC" id="2.7.13.3"/>
    </reaction>
</comment>
<keyword evidence="7" id="KW-0067">ATP-binding</keyword>
<evidence type="ECO:0000256" key="2">
    <source>
        <dbReference type="ARBA" id="ARBA00012438"/>
    </source>
</evidence>
<dbReference type="GO" id="GO:0004673">
    <property type="term" value="F:protein histidine kinase activity"/>
    <property type="evidence" value="ECO:0007669"/>
    <property type="project" value="UniProtKB-EC"/>
</dbReference>
<keyword evidence="3" id="KW-0597">Phosphoprotein</keyword>
<dbReference type="AlphaFoldDB" id="A0A936ZAL1"/>
<evidence type="ECO:0000256" key="1">
    <source>
        <dbReference type="ARBA" id="ARBA00000085"/>
    </source>
</evidence>
<keyword evidence="4" id="KW-0808">Transferase</keyword>
<dbReference type="PANTHER" id="PTHR41523">
    <property type="entry name" value="TWO-COMPONENT SYSTEM SENSOR PROTEIN"/>
    <property type="match status" value="1"/>
</dbReference>
<feature type="region of interest" description="Disordered" evidence="8">
    <location>
        <begin position="1"/>
        <end position="21"/>
    </location>
</feature>
<dbReference type="SUPFAM" id="SSF55874">
    <property type="entry name" value="ATPase domain of HSP90 chaperone/DNA topoisomerase II/histidine kinase"/>
    <property type="match status" value="1"/>
</dbReference>
<sequence>MEQAVAPYSSRGEDRLHLQGPKVRLPPRTALSLAMMLQELATNAVKYGALSNATGEIRIAWEVKQAEPSGYLHLWWEESGGPPVQAPARKGFGSRLIERSLAHDLNGTVRMEFRTGGVVCTVDAPLS</sequence>
<evidence type="ECO:0000256" key="6">
    <source>
        <dbReference type="ARBA" id="ARBA00022777"/>
    </source>
</evidence>
<evidence type="ECO:0000256" key="8">
    <source>
        <dbReference type="SAM" id="MobiDB-lite"/>
    </source>
</evidence>
<keyword evidence="5" id="KW-0547">Nucleotide-binding</keyword>
<dbReference type="EMBL" id="JAEQMY010000010">
    <property type="protein sequence ID" value="MBL0404110.1"/>
    <property type="molecule type" value="Genomic_DNA"/>
</dbReference>
<evidence type="ECO:0000313" key="10">
    <source>
        <dbReference type="Proteomes" id="UP000605848"/>
    </source>
</evidence>
<accession>A0A936ZAL1</accession>
<dbReference type="Gene3D" id="3.30.565.10">
    <property type="entry name" value="Histidine kinase-like ATPase, C-terminal domain"/>
    <property type="match status" value="1"/>
</dbReference>
<dbReference type="RefSeq" id="WP_202058452.1">
    <property type="nucleotide sequence ID" value="NZ_JAEQMY010000010.1"/>
</dbReference>
<dbReference type="Proteomes" id="UP000605848">
    <property type="component" value="Unassembled WGS sequence"/>
</dbReference>
<protein>
    <recommendedName>
        <fullName evidence="2">histidine kinase</fullName>
        <ecNumber evidence="2">2.7.13.3</ecNumber>
    </recommendedName>
</protein>
<gene>
    <name evidence="9" type="ORF">JKG68_09050</name>
</gene>
<dbReference type="PANTHER" id="PTHR41523:SF7">
    <property type="entry name" value="HISTIDINE KINASE"/>
    <property type="match status" value="1"/>
</dbReference>
<evidence type="ECO:0000256" key="5">
    <source>
        <dbReference type="ARBA" id="ARBA00022741"/>
    </source>
</evidence>
<comment type="caution">
    <text evidence="9">The sequence shown here is derived from an EMBL/GenBank/DDBJ whole genome shotgun (WGS) entry which is preliminary data.</text>
</comment>
<evidence type="ECO:0000256" key="4">
    <source>
        <dbReference type="ARBA" id="ARBA00022679"/>
    </source>
</evidence>
<reference evidence="9" key="1">
    <citation type="submission" date="2021-01" db="EMBL/GenBank/DDBJ databases">
        <title>Microvirga sp.</title>
        <authorList>
            <person name="Kim M.K."/>
        </authorList>
    </citation>
    <scope>NUCLEOTIDE SEQUENCE</scope>
    <source>
        <strain evidence="9">5420S-16</strain>
    </source>
</reference>
<dbReference type="EC" id="2.7.13.3" evidence="2"/>
<evidence type="ECO:0000256" key="7">
    <source>
        <dbReference type="ARBA" id="ARBA00022840"/>
    </source>
</evidence>
<keyword evidence="10" id="KW-1185">Reference proteome</keyword>